<dbReference type="AlphaFoldDB" id="A0AA94PRW5"/>
<organism evidence="14 15">
    <name type="scientific">Pseudodesulfovibrio indicus</name>
    <dbReference type="NCBI Taxonomy" id="1716143"/>
    <lineage>
        <taxon>Bacteria</taxon>
        <taxon>Pseudomonadati</taxon>
        <taxon>Thermodesulfobacteriota</taxon>
        <taxon>Desulfovibrionia</taxon>
        <taxon>Desulfovibrionales</taxon>
        <taxon>Desulfovibrionaceae</taxon>
    </lineage>
</organism>
<evidence type="ECO:0000256" key="12">
    <source>
        <dbReference type="SAM" id="Phobius"/>
    </source>
</evidence>
<evidence type="ECO:0000256" key="3">
    <source>
        <dbReference type="ARBA" id="ARBA00022448"/>
    </source>
</evidence>
<feature type="transmembrane region" description="Helical" evidence="12">
    <location>
        <begin position="61"/>
        <end position="82"/>
    </location>
</feature>
<gene>
    <name evidence="14" type="ORF">EDC59_101645</name>
</gene>
<keyword evidence="6 12" id="KW-0812">Transmembrane</keyword>
<evidence type="ECO:0000256" key="6">
    <source>
        <dbReference type="ARBA" id="ARBA00022692"/>
    </source>
</evidence>
<dbReference type="GO" id="GO:0046872">
    <property type="term" value="F:metal ion binding"/>
    <property type="evidence" value="ECO:0007669"/>
    <property type="project" value="UniProtKB-KW"/>
</dbReference>
<proteinExistence type="inferred from homology"/>
<protein>
    <submittedName>
        <fullName evidence="14">Cytochrome c-type protein NapC/trimethylamine-N-oxide reductase cytochrome c-type subunit TorC</fullName>
    </submittedName>
</protein>
<comment type="subcellular location">
    <subcellularLocation>
        <location evidence="1">Cell membrane</location>
    </subcellularLocation>
</comment>
<dbReference type="GO" id="GO:0005886">
    <property type="term" value="C:plasma membrane"/>
    <property type="evidence" value="ECO:0007669"/>
    <property type="project" value="UniProtKB-SubCell"/>
</dbReference>
<dbReference type="InterPro" id="IPR051174">
    <property type="entry name" value="Cytochrome_c-type_ET"/>
</dbReference>
<dbReference type="Pfam" id="PF03264">
    <property type="entry name" value="Cytochrom_NNT"/>
    <property type="match status" value="1"/>
</dbReference>
<evidence type="ECO:0000256" key="11">
    <source>
        <dbReference type="ARBA" id="ARBA00023136"/>
    </source>
</evidence>
<evidence type="ECO:0000313" key="14">
    <source>
        <dbReference type="EMBL" id="TDT92240.1"/>
    </source>
</evidence>
<dbReference type="PANTHER" id="PTHR30333">
    <property type="entry name" value="CYTOCHROME C-TYPE PROTEIN"/>
    <property type="match status" value="1"/>
</dbReference>
<dbReference type="PANTHER" id="PTHR30333:SF1">
    <property type="entry name" value="CYTOCHROME C-TYPE PROTEIN NAPC"/>
    <property type="match status" value="1"/>
</dbReference>
<evidence type="ECO:0000259" key="13">
    <source>
        <dbReference type="Pfam" id="PF03264"/>
    </source>
</evidence>
<dbReference type="GO" id="GO:0009055">
    <property type="term" value="F:electron transfer activity"/>
    <property type="evidence" value="ECO:0007669"/>
    <property type="project" value="TreeGrafter"/>
</dbReference>
<comment type="caution">
    <text evidence="14">The sequence shown here is derived from an EMBL/GenBank/DDBJ whole genome shotgun (WGS) entry which is preliminary data.</text>
</comment>
<sequence>MGLRPISQHVFSFSPTSSLPKKRYPFCVQPARELNISGWGTNARTGILQLGGGMDRKRKSILLIAFGIVIAFPIFSMTYYTMVRTSTPEFCGSCHEIRPAVMAWKSSTHVNNGQGFVADCMDCHLPAPHDTFDFFYAKAAHGLKDVVAHFTGGAETYDRQVMKEHVWSTMKNDQCMKCHRNLLHMPAKRGAMLAHRKVLYANNGEEYRCTDCHRELVHNVRQFYDYKQFNAPYRANGLRTLGK</sequence>
<feature type="domain" description="NapC/NirT cytochrome c N-terminal" evidence="13">
    <location>
        <begin position="57"/>
        <end position="221"/>
    </location>
</feature>
<name>A0AA94PRW5_9BACT</name>
<dbReference type="GO" id="GO:0009061">
    <property type="term" value="P:anaerobic respiration"/>
    <property type="evidence" value="ECO:0007669"/>
    <property type="project" value="TreeGrafter"/>
</dbReference>
<keyword evidence="5" id="KW-0349">Heme</keyword>
<keyword evidence="9 12" id="KW-1133">Transmembrane helix</keyword>
<dbReference type="EMBL" id="SOBK01000001">
    <property type="protein sequence ID" value="TDT92240.1"/>
    <property type="molecule type" value="Genomic_DNA"/>
</dbReference>
<evidence type="ECO:0000313" key="15">
    <source>
        <dbReference type="Proteomes" id="UP000295506"/>
    </source>
</evidence>
<evidence type="ECO:0000256" key="10">
    <source>
        <dbReference type="ARBA" id="ARBA00023004"/>
    </source>
</evidence>
<comment type="similarity">
    <text evidence="2">Belongs to the NapC/NirT/NrfH family.</text>
</comment>
<evidence type="ECO:0000256" key="1">
    <source>
        <dbReference type="ARBA" id="ARBA00004236"/>
    </source>
</evidence>
<evidence type="ECO:0000256" key="9">
    <source>
        <dbReference type="ARBA" id="ARBA00022989"/>
    </source>
</evidence>
<dbReference type="InterPro" id="IPR038266">
    <property type="entry name" value="NapC/NirT_cytc_sf"/>
</dbReference>
<evidence type="ECO:0000256" key="8">
    <source>
        <dbReference type="ARBA" id="ARBA00022982"/>
    </source>
</evidence>
<keyword evidence="4" id="KW-1003">Cell membrane</keyword>
<accession>A0AA94PRW5</accession>
<dbReference type="Gene3D" id="1.10.3820.10">
    <property type="entry name" value="Di-heme elbow motif domain"/>
    <property type="match status" value="1"/>
</dbReference>
<dbReference type="SUPFAM" id="SSF48695">
    <property type="entry name" value="Multiheme cytochromes"/>
    <property type="match status" value="1"/>
</dbReference>
<dbReference type="InterPro" id="IPR005126">
    <property type="entry name" value="NapC/NirT_cyt_c_N"/>
</dbReference>
<evidence type="ECO:0000256" key="4">
    <source>
        <dbReference type="ARBA" id="ARBA00022475"/>
    </source>
</evidence>
<keyword evidence="11 12" id="KW-0472">Membrane</keyword>
<reference evidence="14 15" key="1">
    <citation type="submission" date="2019-03" db="EMBL/GenBank/DDBJ databases">
        <title>Genomic Encyclopedia of Type Strains, Phase IV (KMG-IV): sequencing the most valuable type-strain genomes for metagenomic binning, comparative biology and taxonomic classification.</title>
        <authorList>
            <person name="Goeker M."/>
        </authorList>
    </citation>
    <scope>NUCLEOTIDE SEQUENCE [LARGE SCALE GENOMIC DNA]</scope>
    <source>
        <strain evidence="14 15">DSM 101483</strain>
    </source>
</reference>
<keyword evidence="10" id="KW-0408">Iron</keyword>
<dbReference type="InterPro" id="IPR036280">
    <property type="entry name" value="Multihaem_cyt_sf"/>
</dbReference>
<keyword evidence="7" id="KW-0479">Metal-binding</keyword>
<evidence type="ECO:0000256" key="5">
    <source>
        <dbReference type="ARBA" id="ARBA00022617"/>
    </source>
</evidence>
<evidence type="ECO:0000256" key="7">
    <source>
        <dbReference type="ARBA" id="ARBA00022723"/>
    </source>
</evidence>
<evidence type="ECO:0000256" key="2">
    <source>
        <dbReference type="ARBA" id="ARBA00007395"/>
    </source>
</evidence>
<keyword evidence="8" id="KW-0249">Electron transport</keyword>
<keyword evidence="3" id="KW-0813">Transport</keyword>
<dbReference type="Proteomes" id="UP000295506">
    <property type="component" value="Unassembled WGS sequence"/>
</dbReference>